<dbReference type="AlphaFoldDB" id="A0A916WAN6"/>
<reference evidence="2" key="1">
    <citation type="journal article" date="2014" name="Int. J. Syst. Evol. Microbiol.">
        <title>Complete genome sequence of Corynebacterium casei LMG S-19264T (=DSM 44701T), isolated from a smear-ripened cheese.</title>
        <authorList>
            <consortium name="US DOE Joint Genome Institute (JGI-PGF)"/>
            <person name="Walter F."/>
            <person name="Albersmeier A."/>
            <person name="Kalinowski J."/>
            <person name="Ruckert C."/>
        </authorList>
    </citation>
    <scope>NUCLEOTIDE SEQUENCE</scope>
    <source>
        <strain evidence="2">CGMCC 1.15447</strain>
    </source>
</reference>
<keyword evidence="3" id="KW-1185">Reference proteome</keyword>
<evidence type="ECO:0008006" key="4">
    <source>
        <dbReference type="Google" id="ProtNLM"/>
    </source>
</evidence>
<sequence>MPNKVEVVVAVDGAQATKALKEVGATAIATGKANAEAAKAAALAAKYSGDAVTQESVRIVQSREKERQASIDAMRIQALTRKGFLDEATGVTAAAAAYQRLAAAKLETARASEVSAKTHDSVSLKERIGGVSLREAVPEGLEAITGIAAAGEIVDQLKEAVSRSLEFAEAMQRASRETGLEVGTLSTLHYAAAVTGGDFDRMAQAVARMDRMIAQATEGNKTSKAFMKSLGLNATDLANRTDGAEIAFRKFASTLAQTESPIRRVELASQLLGQRAGAEQIATLIELGDNWQIFQQKASAAGVELNGKLAEQLEATKERMADLQQHVEGAGLSFTAGLTPALTQVIAGVEALTGGVGSFNDLGARFGEEIKLDTQFLVAFVEALRESKDGLVWLDAEISHFFVSHGYTLTPQGYVSTSHSAAAAHQAKRAKDAIADIGKAQDDYARIVAAMNAPPTGILPGDHGKGNKGGKGGFGGVGDLTNTASREAEKQIKQFQDQLNHMILERNVDLKTEYDYWEQKKDTLVKGSAAYADEYSAIEAKQRTLAEEGLRQAHQRIARFMAEDVRRNGTVAPKDDALLTWRQHDARAQQDRYDVSNEIYAMQVRTGMALEEMRIRNEAGKSISQEAAALQLAAIHAQQYDAELQRLEAQKKAYTNNPLLSNGAEDQQKKIDALKKQIAELESRRTISIQQDAYAVKDADQSAVYGATRALEEFAQAATDASRVMQSWLNNSIDRTNGAIVNALTGPSWDRGRQFTSAGHEIFTSAAAGALKFGEGKFGIDGTSEARALWVRVAGHMNQYAVPKQLMNFSGGGDTGNVGMSSDLQSILSAMPAAAMPNVVQAGGGSGSSGAGIGSMVASAFSTLLKIPGFADGGDYPGNSLMLVGENGPEIMAPRSAGTIIPNHALGGDTYHHHWNIDARGATDPAQVHAAAQRAVMEAAPHIVRAIDERRMRRPSMRS</sequence>
<accession>A0A916WAN6</accession>
<proteinExistence type="predicted"/>
<evidence type="ECO:0000313" key="2">
    <source>
        <dbReference type="EMBL" id="GGA80658.1"/>
    </source>
</evidence>
<protein>
    <recommendedName>
        <fullName evidence="4">Phage tail tape measure protein</fullName>
    </recommendedName>
</protein>
<organism evidence="2 3">
    <name type="scientific">Edaphobacter acidisoli</name>
    <dbReference type="NCBI Taxonomy" id="2040573"/>
    <lineage>
        <taxon>Bacteria</taxon>
        <taxon>Pseudomonadati</taxon>
        <taxon>Acidobacteriota</taxon>
        <taxon>Terriglobia</taxon>
        <taxon>Terriglobales</taxon>
        <taxon>Acidobacteriaceae</taxon>
        <taxon>Edaphobacter</taxon>
    </lineage>
</organism>
<dbReference type="RefSeq" id="WP_188760825.1">
    <property type="nucleotide sequence ID" value="NZ_BMJB01000006.1"/>
</dbReference>
<evidence type="ECO:0000313" key="3">
    <source>
        <dbReference type="Proteomes" id="UP000648801"/>
    </source>
</evidence>
<reference evidence="2" key="2">
    <citation type="submission" date="2020-09" db="EMBL/GenBank/DDBJ databases">
        <authorList>
            <person name="Sun Q."/>
            <person name="Zhou Y."/>
        </authorList>
    </citation>
    <scope>NUCLEOTIDE SEQUENCE</scope>
    <source>
        <strain evidence="2">CGMCC 1.15447</strain>
    </source>
</reference>
<evidence type="ECO:0000256" key="1">
    <source>
        <dbReference type="SAM" id="Coils"/>
    </source>
</evidence>
<dbReference type="Proteomes" id="UP000648801">
    <property type="component" value="Unassembled WGS sequence"/>
</dbReference>
<feature type="coiled-coil region" evidence="1">
    <location>
        <begin position="630"/>
        <end position="691"/>
    </location>
</feature>
<keyword evidence="1" id="KW-0175">Coiled coil</keyword>
<dbReference type="EMBL" id="BMJB01000006">
    <property type="protein sequence ID" value="GGA80658.1"/>
    <property type="molecule type" value="Genomic_DNA"/>
</dbReference>
<gene>
    <name evidence="2" type="ORF">GCM10011507_34840</name>
</gene>
<comment type="caution">
    <text evidence="2">The sequence shown here is derived from an EMBL/GenBank/DDBJ whole genome shotgun (WGS) entry which is preliminary data.</text>
</comment>
<name>A0A916WAN6_9BACT</name>